<protein>
    <recommendedName>
        <fullName evidence="3">Insecticidal crystal toxin domain-containing protein</fullName>
    </recommendedName>
</protein>
<feature type="non-terminal residue" evidence="1">
    <location>
        <position position="1"/>
    </location>
</feature>
<evidence type="ECO:0008006" key="3">
    <source>
        <dbReference type="Google" id="ProtNLM"/>
    </source>
</evidence>
<gene>
    <name evidence="1" type="ORF">R0G64_30775</name>
</gene>
<dbReference type="PANTHER" id="PTHR46322">
    <property type="entry name" value="PUROMYCIN-SENSITIVE AMINOPEPTIDASE"/>
    <property type="match status" value="1"/>
</dbReference>
<name>A0ABU3Y0W0_9GAMM</name>
<proteinExistence type="predicted"/>
<evidence type="ECO:0000313" key="2">
    <source>
        <dbReference type="Proteomes" id="UP001273935"/>
    </source>
</evidence>
<evidence type="ECO:0000313" key="1">
    <source>
        <dbReference type="EMBL" id="MDV3443807.1"/>
    </source>
</evidence>
<dbReference type="Proteomes" id="UP001273935">
    <property type="component" value="Unassembled WGS sequence"/>
</dbReference>
<comment type="caution">
    <text evidence="1">The sequence shown here is derived from an EMBL/GenBank/DDBJ whole genome shotgun (WGS) entry which is preliminary data.</text>
</comment>
<dbReference type="InterPro" id="IPR012779">
    <property type="entry name" value="Peptidase_M1_pepN"/>
</dbReference>
<keyword evidence="2" id="KW-1185">Reference proteome</keyword>
<sequence>FSADMNSRTVKRIEDVAFLRTNQFAEDAGPMAHPVRPHFVFGAGSTVYQSVSLELAQPFNATNRAELTVRYRYARLWQLNQVYTWAHPGAHSLEETPGFCEWRVWSTETPDVQMVEEAVEGSGQVMIGEPGYQRLPLSAPNPCGDGAPWINENGDLLLGFKVTAARRWVQTVTEEYSLVLATPSGQVEAEQVVTREAVQFEVEDSRVEDWESGLKAGLSDTAAPAIPSGVPSAGWAWVGANSGAGGYNDISDEARRELALQVMLLRMYVEILQAHRETTVTWSVPTSHALGVDLVHTLELDDQYTRARGKCRRVVHTLNMETGEAVTSLSIAVMRGGGDGDGLAVPPRPDITLPDLNGDAVGINLPTQIGGRLNHPPNASGPVAGGPVAPYDEALPGFSGNYSVADDLTAPTFPRRFSMPYREVPESYTDELVRTRERLYRVSIPNDLLEL</sequence>
<accession>A0ABU3Y0W0</accession>
<reference evidence="1 2" key="1">
    <citation type="submission" date="2023-10" db="EMBL/GenBank/DDBJ databases">
        <title>Pseudomonas otitidis isolated from a paediatric patient with cystic fibrosis in Chile.</title>
        <authorList>
            <person name="Amsteins-Romero L."/>
            <person name="Opazo-Capurro A."/>
            <person name="Matus-Kohler M."/>
            <person name="Gonzalez-Rocha G."/>
        </authorList>
    </citation>
    <scope>NUCLEOTIDE SEQUENCE [LARGE SCALE GENOMIC DNA]</scope>
    <source>
        <strain evidence="1 2">P-714</strain>
    </source>
</reference>
<organism evidence="1 2">
    <name type="scientific">Metapseudomonas otitidis</name>
    <dbReference type="NCBI Taxonomy" id="319939"/>
    <lineage>
        <taxon>Bacteria</taxon>
        <taxon>Pseudomonadati</taxon>
        <taxon>Pseudomonadota</taxon>
        <taxon>Gammaproteobacteria</taxon>
        <taxon>Pseudomonadales</taxon>
        <taxon>Pseudomonadaceae</taxon>
        <taxon>Metapseudomonas</taxon>
    </lineage>
</organism>
<dbReference type="EMBL" id="JAWJUL010000263">
    <property type="protein sequence ID" value="MDV3443807.1"/>
    <property type="molecule type" value="Genomic_DNA"/>
</dbReference>
<dbReference type="PANTHER" id="PTHR46322:SF1">
    <property type="entry name" value="PUROMYCIN-SENSITIVE AMINOPEPTIDASE"/>
    <property type="match status" value="1"/>
</dbReference>